<dbReference type="PANTHER" id="PTHR37315">
    <property type="entry name" value="UPF0311 PROTEIN BLR7842"/>
    <property type="match status" value="1"/>
</dbReference>
<protein>
    <recommendedName>
        <fullName evidence="1">UPF0311 protein CSC94_16390</fullName>
    </recommendedName>
</protein>
<name>A0A2G1QK99_9HYPH</name>
<evidence type="ECO:0000256" key="1">
    <source>
        <dbReference type="HAMAP-Rule" id="MF_00775"/>
    </source>
</evidence>
<proteinExistence type="inferred from homology"/>
<dbReference type="AlphaFoldDB" id="A0A2G1QK99"/>
<gene>
    <name evidence="2" type="ORF">CSC94_16390</name>
</gene>
<organism evidence="2 3">
    <name type="scientific">Zhengella mangrovi</name>
    <dbReference type="NCBI Taxonomy" id="1982044"/>
    <lineage>
        <taxon>Bacteria</taxon>
        <taxon>Pseudomonadati</taxon>
        <taxon>Pseudomonadota</taxon>
        <taxon>Alphaproteobacteria</taxon>
        <taxon>Hyphomicrobiales</taxon>
        <taxon>Notoacmeibacteraceae</taxon>
        <taxon>Zhengella</taxon>
    </lineage>
</organism>
<sequence length="158" mass="17098">MRDEEAPVPPGLAHVFTIRAEIDAPRTNGPGVNGERKHIAITGGSVEGPRLAGRILPGGSDWLWQRPDGVAEIRAHYTVEATDGALIYVRNLGLRVAPDDIREKMIAGEPVDPAAFYFRSSPVFDAPDGPHRWLRETIFVARLAPQAGGVVIEVFSVA</sequence>
<dbReference type="EMBL" id="PDVP01000011">
    <property type="protein sequence ID" value="PHP65899.1"/>
    <property type="molecule type" value="Genomic_DNA"/>
</dbReference>
<dbReference type="Pfam" id="PF11578">
    <property type="entry name" value="DUF3237"/>
    <property type="match status" value="1"/>
</dbReference>
<evidence type="ECO:0000313" key="2">
    <source>
        <dbReference type="EMBL" id="PHP65899.1"/>
    </source>
</evidence>
<comment type="similarity">
    <text evidence="1">Belongs to the UPF0311 family.</text>
</comment>
<accession>A0A2G1QK99</accession>
<dbReference type="HAMAP" id="MF_00775">
    <property type="entry name" value="UPF0311"/>
    <property type="match status" value="1"/>
</dbReference>
<reference evidence="2 3" key="1">
    <citation type="submission" date="2017-10" db="EMBL/GenBank/DDBJ databases">
        <title>Sedimentibacterium mangrovi gen. nov., sp. nov., a novel member of family Phyllobacteriacea isolated from mangrove sediment.</title>
        <authorList>
            <person name="Liao H."/>
            <person name="Tian Y."/>
        </authorList>
    </citation>
    <scope>NUCLEOTIDE SEQUENCE [LARGE SCALE GENOMIC DNA]</scope>
    <source>
        <strain evidence="2 3">X9-2-2</strain>
    </source>
</reference>
<dbReference type="InterPro" id="IPR020915">
    <property type="entry name" value="UPF0311"/>
</dbReference>
<keyword evidence="3" id="KW-1185">Reference proteome</keyword>
<dbReference type="PANTHER" id="PTHR37315:SF1">
    <property type="entry name" value="UPF0311 PROTEIN BLR7842"/>
    <property type="match status" value="1"/>
</dbReference>
<comment type="caution">
    <text evidence="2">The sequence shown here is derived from an EMBL/GenBank/DDBJ whole genome shotgun (WGS) entry which is preliminary data.</text>
</comment>
<dbReference type="RefSeq" id="WP_099307450.1">
    <property type="nucleotide sequence ID" value="NZ_PDVP01000011.1"/>
</dbReference>
<dbReference type="Gene3D" id="2.40.160.20">
    <property type="match status" value="1"/>
</dbReference>
<dbReference type="Proteomes" id="UP000221168">
    <property type="component" value="Unassembled WGS sequence"/>
</dbReference>
<evidence type="ECO:0000313" key="3">
    <source>
        <dbReference type="Proteomes" id="UP000221168"/>
    </source>
</evidence>
<dbReference type="OrthoDB" id="5294829at2"/>